<organism evidence="3 4">
    <name type="scientific">Acanthaster planci</name>
    <name type="common">Crown-of-thorns starfish</name>
    <dbReference type="NCBI Taxonomy" id="133434"/>
    <lineage>
        <taxon>Eukaryota</taxon>
        <taxon>Metazoa</taxon>
        <taxon>Echinodermata</taxon>
        <taxon>Eleutherozoa</taxon>
        <taxon>Asterozoa</taxon>
        <taxon>Asteroidea</taxon>
        <taxon>Valvatacea</taxon>
        <taxon>Valvatida</taxon>
        <taxon>Acanthasteridae</taxon>
        <taxon>Acanthaster</taxon>
    </lineage>
</organism>
<dbReference type="Proteomes" id="UP000694845">
    <property type="component" value="Unplaced"/>
</dbReference>
<accession>A0A8B7YZ69</accession>
<feature type="signal peptide" evidence="2">
    <location>
        <begin position="1"/>
        <end position="20"/>
    </location>
</feature>
<dbReference type="RefSeq" id="XP_022096506.1">
    <property type="nucleotide sequence ID" value="XM_022240814.1"/>
</dbReference>
<dbReference type="AlphaFoldDB" id="A0A8B7YZ69"/>
<dbReference type="KEGG" id="aplc:110982430"/>
<evidence type="ECO:0000256" key="2">
    <source>
        <dbReference type="SAM" id="SignalP"/>
    </source>
</evidence>
<keyword evidence="3" id="KW-1185">Reference proteome</keyword>
<keyword evidence="1 2" id="KW-0732">Signal</keyword>
<evidence type="ECO:0000313" key="3">
    <source>
        <dbReference type="Proteomes" id="UP000694845"/>
    </source>
</evidence>
<dbReference type="GeneID" id="110982430"/>
<gene>
    <name evidence="4" type="primary">LOC110982430</name>
</gene>
<reference evidence="4" key="1">
    <citation type="submission" date="2025-08" db="UniProtKB">
        <authorList>
            <consortium name="RefSeq"/>
        </authorList>
    </citation>
    <scope>IDENTIFICATION</scope>
</reference>
<dbReference type="OrthoDB" id="10393708at2759"/>
<protein>
    <submittedName>
        <fullName evidence="4">Uncharacterized protein LOC110982430</fullName>
    </submittedName>
</protein>
<dbReference type="InterPro" id="IPR050975">
    <property type="entry name" value="Sleep_regulator"/>
</dbReference>
<name>A0A8B7YZ69_ACAPL</name>
<proteinExistence type="predicted"/>
<dbReference type="PANTHER" id="PTHR33562">
    <property type="entry name" value="ATILLA, ISOFORM B-RELATED-RELATED"/>
    <property type="match status" value="1"/>
</dbReference>
<sequence length="139" mass="15204">MKVHILSLLLLGSLAATVQGLTCYYCNYTNVVPWYMPFCGDPFDELASEAKTSTVSCNGICIKSKGRIFYDGGYVEGLSRGCHAGMDVSECFNACRSQGRQEGCEYCCDQDLCNSAFPVTFHPEVLVTTLVFAFATLAF</sequence>
<feature type="chain" id="PRO_5034176314" evidence="2">
    <location>
        <begin position="21"/>
        <end position="139"/>
    </location>
</feature>
<evidence type="ECO:0000256" key="1">
    <source>
        <dbReference type="ARBA" id="ARBA00022729"/>
    </source>
</evidence>
<evidence type="ECO:0000313" key="4">
    <source>
        <dbReference type="RefSeq" id="XP_022096506.1"/>
    </source>
</evidence>
<dbReference type="OMA" id="GICIKSK"/>